<reference evidence="1 2" key="1">
    <citation type="submission" date="2013-10" db="EMBL/GenBank/DDBJ databases">
        <title>Whole Genome Shotgun Sequence of Photorhabdus temperata J3.</title>
        <authorList>
            <person name="Park G.-S."/>
            <person name="Hong S.-J."/>
            <person name="Shin J.-H."/>
        </authorList>
    </citation>
    <scope>NUCLEOTIDE SEQUENCE [LARGE SCALE GENOMIC DNA]</scope>
    <source>
        <strain evidence="1 2">J3</strain>
    </source>
</reference>
<protein>
    <submittedName>
        <fullName evidence="1">Uncharacterized protein</fullName>
    </submittedName>
</protein>
<evidence type="ECO:0000313" key="2">
    <source>
        <dbReference type="Proteomes" id="UP000017133"/>
    </source>
</evidence>
<accession>U7QUQ1</accession>
<name>U7QUQ1_PHOTE</name>
<dbReference type="Proteomes" id="UP000017133">
    <property type="component" value="Unassembled WGS sequence"/>
</dbReference>
<dbReference type="AlphaFoldDB" id="U7QUQ1"/>
<proteinExistence type="predicted"/>
<keyword evidence="2" id="KW-1185">Reference proteome</keyword>
<gene>
    <name evidence="1" type="ORF">O185_21905</name>
</gene>
<organism evidence="1 2">
    <name type="scientific">Photorhabdus temperata J3</name>
    <dbReference type="NCBI Taxonomy" id="1389415"/>
    <lineage>
        <taxon>Bacteria</taxon>
        <taxon>Pseudomonadati</taxon>
        <taxon>Pseudomonadota</taxon>
        <taxon>Gammaproteobacteria</taxon>
        <taxon>Enterobacterales</taxon>
        <taxon>Morganellaceae</taxon>
        <taxon>Photorhabdus</taxon>
    </lineage>
</organism>
<dbReference type="EMBL" id="AXDT01000242">
    <property type="protein sequence ID" value="ERT10982.1"/>
    <property type="molecule type" value="Genomic_DNA"/>
</dbReference>
<comment type="caution">
    <text evidence="1">The sequence shown here is derived from an EMBL/GenBank/DDBJ whole genome shotgun (WGS) entry which is preliminary data.</text>
</comment>
<sequence length="51" mass="5635">MFADLYVFEAVLSDGIDGSFTGVLIVDNVFIIMALKCGKRTFVLSVNILDY</sequence>
<evidence type="ECO:0000313" key="1">
    <source>
        <dbReference type="EMBL" id="ERT10982.1"/>
    </source>
</evidence>